<feature type="compositionally biased region" description="Basic and acidic residues" evidence="2">
    <location>
        <begin position="99"/>
        <end position="112"/>
    </location>
</feature>
<keyword evidence="5" id="KW-1185">Reference proteome</keyword>
<accession>A0A3Q0FSW3</accession>
<dbReference type="Gene3D" id="1.20.1000.10">
    <property type="entry name" value="Guanylate-binding protein, C-terminal domain"/>
    <property type="match status" value="1"/>
</dbReference>
<sequence length="270" mass="29642">MGQYWKIPSKGLMAVSVLKKFLQSQDAVANTILQADHSLSERDKELSSETAPGTPAPPAPHPSLALTQHPVPPRAAGTGGGSGVRGGSVAGSTGGGQAERQEAEHSHEEHMRHLKAQLEAEHQQLLDEHWQVLDHKLRQQLLMQQGFQHQVELLQNKIRGLRRQSGAVLLSGSRCPAAIKNALQMPQAKFMHFFLAFVWAVRDFTLQLQLDGRDITADEYLEHVLRLRLRPGGCQGRLHRGEGILPRKGSSTPCTLCLLAAFQPPLTCLP</sequence>
<dbReference type="Pfam" id="PF02841">
    <property type="entry name" value="GBP_C"/>
    <property type="match status" value="2"/>
</dbReference>
<reference evidence="6" key="1">
    <citation type="submission" date="2025-08" db="UniProtKB">
        <authorList>
            <consortium name="RefSeq"/>
        </authorList>
    </citation>
    <scope>IDENTIFICATION</scope>
</reference>
<dbReference type="GO" id="GO:0005525">
    <property type="term" value="F:GTP binding"/>
    <property type="evidence" value="ECO:0007669"/>
    <property type="project" value="InterPro"/>
</dbReference>
<dbReference type="GeneID" id="102369269"/>
<dbReference type="InterPro" id="IPR003191">
    <property type="entry name" value="Guanylate-bd/ATL_C"/>
</dbReference>
<evidence type="ECO:0000256" key="2">
    <source>
        <dbReference type="SAM" id="MobiDB-lite"/>
    </source>
</evidence>
<dbReference type="PANTHER" id="PTHR10751">
    <property type="entry name" value="GUANYLATE BINDING PROTEIN"/>
    <property type="match status" value="1"/>
</dbReference>
<dbReference type="RefSeq" id="XP_025050372.1">
    <property type="nucleotide sequence ID" value="XM_025194587.1"/>
</dbReference>
<dbReference type="Proteomes" id="UP000189705">
    <property type="component" value="Unplaced"/>
</dbReference>
<dbReference type="Pfam" id="PF02263">
    <property type="entry name" value="GBP"/>
    <property type="match status" value="1"/>
</dbReference>
<feature type="domain" description="Guanylate-binding protein N-terminal" evidence="3">
    <location>
        <begin position="187"/>
        <end position="228"/>
    </location>
</feature>
<evidence type="ECO:0000256" key="1">
    <source>
        <dbReference type="ARBA" id="ARBA00022801"/>
    </source>
</evidence>
<feature type="domain" description="Guanylate-binding protein/Atlastin C-terminal" evidence="4">
    <location>
        <begin position="98"/>
        <end position="161"/>
    </location>
</feature>
<organism evidence="5 6">
    <name type="scientific">Alligator sinensis</name>
    <name type="common">Chinese alligator</name>
    <dbReference type="NCBI Taxonomy" id="38654"/>
    <lineage>
        <taxon>Eukaryota</taxon>
        <taxon>Metazoa</taxon>
        <taxon>Chordata</taxon>
        <taxon>Craniata</taxon>
        <taxon>Vertebrata</taxon>
        <taxon>Euteleostomi</taxon>
        <taxon>Archelosauria</taxon>
        <taxon>Archosauria</taxon>
        <taxon>Crocodylia</taxon>
        <taxon>Alligatoridae</taxon>
        <taxon>Alligatorinae</taxon>
        <taxon>Alligator</taxon>
    </lineage>
</organism>
<evidence type="ECO:0000259" key="3">
    <source>
        <dbReference type="Pfam" id="PF02263"/>
    </source>
</evidence>
<dbReference type="AlphaFoldDB" id="A0A3Q0FSW3"/>
<dbReference type="KEGG" id="asn:102369269"/>
<dbReference type="InParanoid" id="A0A3Q0FSW3"/>
<evidence type="ECO:0000313" key="6">
    <source>
        <dbReference type="RefSeq" id="XP_025050372.1"/>
    </source>
</evidence>
<keyword evidence="1" id="KW-0378">Hydrolase</keyword>
<dbReference type="InterPro" id="IPR036543">
    <property type="entry name" value="Guanylate-bd_C_sf"/>
</dbReference>
<feature type="domain" description="Guanylate-binding protein/Atlastin C-terminal" evidence="4">
    <location>
        <begin position="2"/>
        <end position="50"/>
    </location>
</feature>
<dbReference type="InterPro" id="IPR027417">
    <property type="entry name" value="P-loop_NTPase"/>
</dbReference>
<dbReference type="SUPFAM" id="SSF48340">
    <property type="entry name" value="Interferon-induced guanylate-binding protein 1 (GBP1), C-terminal domain"/>
    <property type="match status" value="1"/>
</dbReference>
<proteinExistence type="predicted"/>
<feature type="compositionally biased region" description="Gly residues" evidence="2">
    <location>
        <begin position="77"/>
        <end position="97"/>
    </location>
</feature>
<evidence type="ECO:0000259" key="4">
    <source>
        <dbReference type="Pfam" id="PF02841"/>
    </source>
</evidence>
<feature type="compositionally biased region" description="Basic and acidic residues" evidence="2">
    <location>
        <begin position="38"/>
        <end position="47"/>
    </location>
</feature>
<dbReference type="GO" id="GO:0003924">
    <property type="term" value="F:GTPase activity"/>
    <property type="evidence" value="ECO:0007669"/>
    <property type="project" value="InterPro"/>
</dbReference>
<dbReference type="Gene3D" id="3.40.50.300">
    <property type="entry name" value="P-loop containing nucleotide triphosphate hydrolases"/>
    <property type="match status" value="1"/>
</dbReference>
<dbReference type="InterPro" id="IPR015894">
    <property type="entry name" value="Guanylate-bd_N"/>
</dbReference>
<feature type="region of interest" description="Disordered" evidence="2">
    <location>
        <begin position="38"/>
        <end position="112"/>
    </location>
</feature>
<protein>
    <submittedName>
        <fullName evidence="6">Guanylate-binding protein 2</fullName>
    </submittedName>
</protein>
<name>A0A3Q0FSW3_ALLSI</name>
<gene>
    <name evidence="6" type="primary">LOC102369269</name>
</gene>
<evidence type="ECO:0000313" key="5">
    <source>
        <dbReference type="Proteomes" id="UP000189705"/>
    </source>
</evidence>